<reference evidence="6 7" key="1">
    <citation type="submission" date="2018-01" db="EMBL/GenBank/DDBJ databases">
        <title>Complete genome sequence of Salinigranum rubrum GX10T, an extremely halophilic archaeon isolated from a marine solar saltern.</title>
        <authorList>
            <person name="Han S."/>
        </authorList>
    </citation>
    <scope>NUCLEOTIDE SEQUENCE [LARGE SCALE GENOMIC DNA]</scope>
    <source>
        <strain evidence="6 7">GX10</strain>
    </source>
</reference>
<dbReference type="PROSITE" id="PS01040">
    <property type="entry name" value="SBP_BACTERIAL_5"/>
    <property type="match status" value="1"/>
</dbReference>
<accession>A0A2I8VNH6</accession>
<gene>
    <name evidence="6" type="ORF">C2R22_14195</name>
</gene>
<dbReference type="RefSeq" id="WP_103426338.1">
    <property type="nucleotide sequence ID" value="NZ_CP026309.1"/>
</dbReference>
<dbReference type="AlphaFoldDB" id="A0A2I8VNH6"/>
<evidence type="ECO:0000313" key="6">
    <source>
        <dbReference type="EMBL" id="AUV82649.1"/>
    </source>
</evidence>
<dbReference type="GeneID" id="35593265"/>
<dbReference type="InterPro" id="IPR006311">
    <property type="entry name" value="TAT_signal"/>
</dbReference>
<sequence>MTADDRLDRRAFLKLTGGAATTAALAGCSGTGGSEGEGGGSTEASTDSGGESTEMSTETSESGGSESTGDFPVTIVQGNMPSGLDPHDHRETPTDVVMLHAYEGVLTRTADGTITEALATGYERVDGENTVTFTIREDVPFHNGDTLTPDDVAYSINRIVQEDVGFASPQRDQLAGVTGAEATDETTVTVQNDGLNPIVFSEFATYCDVMQQSWVEERSKAEVGQQMNGTGPFQLESYTEDEEVVFTPFENYWGDAVEVTELTFRAASEAGTRVNQLLQGEADVIVNVPPQEVQRVNDNSGTRIAAAPSTRIIYNAMRYDVEPFSSQQFRQAMNYAVDLNSIVENVLGGFGSPTGQPTLESFVGHNPDVEPYPYDPDEAERLVEESGHAGVEIELNTPVGRYLKDLEIAQAVAGFIDELPNVSATVRQRDFGSLVDELLTGNIEDKPPWYLIGWGEATFDGGLVMTALLTSDGALSSWSNEEFDSLLADAGDQSGDTREATLQEANALAHDQAPWVFLNRQYSVYGVSERVAWEPRSDERIDASAMTPQ</sequence>
<proteinExistence type="inferred from homology"/>
<dbReference type="Gene3D" id="3.40.190.10">
    <property type="entry name" value="Periplasmic binding protein-like II"/>
    <property type="match status" value="1"/>
</dbReference>
<dbReference type="Proteomes" id="UP000236584">
    <property type="component" value="Chromosome"/>
</dbReference>
<dbReference type="PIRSF" id="PIRSF002741">
    <property type="entry name" value="MppA"/>
    <property type="match status" value="1"/>
</dbReference>
<evidence type="ECO:0000313" key="7">
    <source>
        <dbReference type="Proteomes" id="UP000236584"/>
    </source>
</evidence>
<dbReference type="KEGG" id="srub:C2R22_14195"/>
<protein>
    <submittedName>
        <fullName evidence="6">Peptide ABC transporter substrate-binding protein</fullName>
    </submittedName>
</protein>
<evidence type="ECO:0000256" key="1">
    <source>
        <dbReference type="ARBA" id="ARBA00005695"/>
    </source>
</evidence>
<dbReference type="InterPro" id="IPR039424">
    <property type="entry name" value="SBP_5"/>
</dbReference>
<dbReference type="PROSITE" id="PS51257">
    <property type="entry name" value="PROKAR_LIPOPROTEIN"/>
    <property type="match status" value="1"/>
</dbReference>
<evidence type="ECO:0000256" key="2">
    <source>
        <dbReference type="ARBA" id="ARBA00022448"/>
    </source>
</evidence>
<evidence type="ECO:0000259" key="5">
    <source>
        <dbReference type="Pfam" id="PF00496"/>
    </source>
</evidence>
<dbReference type="GO" id="GO:0042597">
    <property type="term" value="C:periplasmic space"/>
    <property type="evidence" value="ECO:0007669"/>
    <property type="project" value="UniProtKB-ARBA"/>
</dbReference>
<dbReference type="SUPFAM" id="SSF53850">
    <property type="entry name" value="Periplasmic binding protein-like II"/>
    <property type="match status" value="1"/>
</dbReference>
<feature type="compositionally biased region" description="Low complexity" evidence="4">
    <location>
        <begin position="42"/>
        <end position="69"/>
    </location>
</feature>
<dbReference type="Gene3D" id="3.10.105.10">
    <property type="entry name" value="Dipeptide-binding Protein, Domain 3"/>
    <property type="match status" value="1"/>
</dbReference>
<dbReference type="Pfam" id="PF00496">
    <property type="entry name" value="SBP_bac_5"/>
    <property type="match status" value="1"/>
</dbReference>
<dbReference type="PANTHER" id="PTHR30290">
    <property type="entry name" value="PERIPLASMIC BINDING COMPONENT OF ABC TRANSPORTER"/>
    <property type="match status" value="1"/>
</dbReference>
<dbReference type="GO" id="GO:1904680">
    <property type="term" value="F:peptide transmembrane transporter activity"/>
    <property type="evidence" value="ECO:0007669"/>
    <property type="project" value="TreeGrafter"/>
</dbReference>
<feature type="domain" description="Solute-binding protein family 5" evidence="5">
    <location>
        <begin position="114"/>
        <end position="473"/>
    </location>
</feature>
<feature type="compositionally biased region" description="Gly residues" evidence="4">
    <location>
        <begin position="29"/>
        <end position="41"/>
    </location>
</feature>
<keyword evidence="3" id="KW-0732">Signal</keyword>
<dbReference type="InterPro" id="IPR000914">
    <property type="entry name" value="SBP_5_dom"/>
</dbReference>
<evidence type="ECO:0000256" key="3">
    <source>
        <dbReference type="ARBA" id="ARBA00022729"/>
    </source>
</evidence>
<feature type="region of interest" description="Disordered" evidence="4">
    <location>
        <begin position="24"/>
        <end position="86"/>
    </location>
</feature>
<dbReference type="PROSITE" id="PS51318">
    <property type="entry name" value="TAT"/>
    <property type="match status" value="1"/>
</dbReference>
<organism evidence="6 7">
    <name type="scientific">Salinigranum rubrum</name>
    <dbReference type="NCBI Taxonomy" id="755307"/>
    <lineage>
        <taxon>Archaea</taxon>
        <taxon>Methanobacteriati</taxon>
        <taxon>Methanobacteriota</taxon>
        <taxon>Stenosarchaea group</taxon>
        <taxon>Halobacteria</taxon>
        <taxon>Halobacteriales</taxon>
        <taxon>Haloferacaceae</taxon>
        <taxon>Salinigranum</taxon>
    </lineage>
</organism>
<dbReference type="EMBL" id="CP026309">
    <property type="protein sequence ID" value="AUV82649.1"/>
    <property type="molecule type" value="Genomic_DNA"/>
</dbReference>
<dbReference type="PANTHER" id="PTHR30290:SF9">
    <property type="entry name" value="OLIGOPEPTIDE-BINDING PROTEIN APPA"/>
    <property type="match status" value="1"/>
</dbReference>
<dbReference type="InterPro" id="IPR030678">
    <property type="entry name" value="Peptide/Ni-bd"/>
</dbReference>
<dbReference type="InterPro" id="IPR023765">
    <property type="entry name" value="SBP_5_CS"/>
</dbReference>
<evidence type="ECO:0000256" key="4">
    <source>
        <dbReference type="SAM" id="MobiDB-lite"/>
    </source>
</evidence>
<dbReference type="Gene3D" id="3.90.76.10">
    <property type="entry name" value="Dipeptide-binding Protein, Domain 1"/>
    <property type="match status" value="1"/>
</dbReference>
<keyword evidence="2" id="KW-0813">Transport</keyword>
<comment type="similarity">
    <text evidence="1">Belongs to the bacterial solute-binding protein 5 family.</text>
</comment>
<keyword evidence="7" id="KW-1185">Reference proteome</keyword>
<name>A0A2I8VNH6_9EURY</name>
<dbReference type="GO" id="GO:0043190">
    <property type="term" value="C:ATP-binding cassette (ABC) transporter complex"/>
    <property type="evidence" value="ECO:0007669"/>
    <property type="project" value="InterPro"/>
</dbReference>
<dbReference type="GO" id="GO:0015833">
    <property type="term" value="P:peptide transport"/>
    <property type="evidence" value="ECO:0007669"/>
    <property type="project" value="TreeGrafter"/>
</dbReference>